<accession>A0A096AGC8</accession>
<feature type="chain" id="PRO_5001915317" description="Lysozyme" evidence="4">
    <location>
        <begin position="23"/>
        <end position="171"/>
    </location>
</feature>
<dbReference type="Proteomes" id="UP000029578">
    <property type="component" value="Unassembled WGS sequence"/>
</dbReference>
<dbReference type="GO" id="GO:0031640">
    <property type="term" value="P:killing of cells of another organism"/>
    <property type="evidence" value="ECO:0007669"/>
    <property type="project" value="UniProtKB-KW"/>
</dbReference>
<evidence type="ECO:0000313" key="5">
    <source>
        <dbReference type="EMBL" id="KGF46193.1"/>
    </source>
</evidence>
<evidence type="ECO:0000256" key="1">
    <source>
        <dbReference type="ARBA" id="ARBA00022529"/>
    </source>
</evidence>
<dbReference type="EMBL" id="JRNS01000425">
    <property type="protein sequence ID" value="KGF46193.1"/>
    <property type="molecule type" value="Genomic_DNA"/>
</dbReference>
<evidence type="ECO:0000256" key="4">
    <source>
        <dbReference type="SAM" id="SignalP"/>
    </source>
</evidence>
<organism evidence="5 6">
    <name type="scientific">Prevotella melaninogenica DNF00666</name>
    <dbReference type="NCBI Taxonomy" id="1401073"/>
    <lineage>
        <taxon>Bacteria</taxon>
        <taxon>Pseudomonadati</taxon>
        <taxon>Bacteroidota</taxon>
        <taxon>Bacteroidia</taxon>
        <taxon>Bacteroidales</taxon>
        <taxon>Prevotellaceae</taxon>
        <taxon>Prevotella</taxon>
    </lineage>
</organism>
<dbReference type="RefSeq" id="WP_036865627.1">
    <property type="nucleotide sequence ID" value="NZ_JRNS01000425.1"/>
</dbReference>
<comment type="similarity">
    <text evidence="3">Belongs to the glycosyl hydrolase 24 family.</text>
</comment>
<dbReference type="Gene3D" id="1.10.530.40">
    <property type="match status" value="1"/>
</dbReference>
<dbReference type="InterPro" id="IPR023347">
    <property type="entry name" value="Lysozyme_dom_sf"/>
</dbReference>
<dbReference type="GO" id="GO:0009253">
    <property type="term" value="P:peptidoglycan catabolic process"/>
    <property type="evidence" value="ECO:0007669"/>
    <property type="project" value="InterPro"/>
</dbReference>
<dbReference type="SUPFAM" id="SSF53955">
    <property type="entry name" value="Lysozyme-like"/>
    <property type="match status" value="1"/>
</dbReference>
<feature type="signal peptide" evidence="4">
    <location>
        <begin position="1"/>
        <end position="22"/>
    </location>
</feature>
<dbReference type="AlphaFoldDB" id="A0A096AGC8"/>
<name>A0A096AGC8_9BACT</name>
<dbReference type="Pfam" id="PF00959">
    <property type="entry name" value="Phage_lysozyme"/>
    <property type="match status" value="1"/>
</dbReference>
<proteinExistence type="inferred from homology"/>
<evidence type="ECO:0000313" key="6">
    <source>
        <dbReference type="Proteomes" id="UP000029578"/>
    </source>
</evidence>
<dbReference type="GO" id="GO:0016998">
    <property type="term" value="P:cell wall macromolecule catabolic process"/>
    <property type="evidence" value="ECO:0007669"/>
    <property type="project" value="InterPro"/>
</dbReference>
<keyword evidence="3" id="KW-0378">Hydrolase</keyword>
<gene>
    <name evidence="5" type="ORF">HMPREF0661_08665</name>
</gene>
<keyword evidence="1 3" id="KW-0929">Antimicrobial</keyword>
<dbReference type="InterPro" id="IPR023346">
    <property type="entry name" value="Lysozyme-like_dom_sf"/>
</dbReference>
<evidence type="ECO:0000256" key="3">
    <source>
        <dbReference type="RuleBase" id="RU003788"/>
    </source>
</evidence>
<evidence type="ECO:0000256" key="2">
    <source>
        <dbReference type="ARBA" id="ARBA00022638"/>
    </source>
</evidence>
<sequence>MRTAKRFALFCIMCLLCQPTLAQRRVRLADLPPFERAVVVVKYFEGLHRKGCYPYVGYGHQLQRGERFTANMIERQADSLLRADLWKCFEHFKGYGKDALLLTLLAYNVGVGRLLGYGNHPKSQLLRKIESGDRNYYREFISFCRYKGKVLRGLVKRRKVEFTLFYLNSAA</sequence>
<dbReference type="GO" id="GO:0003796">
    <property type="term" value="F:lysozyme activity"/>
    <property type="evidence" value="ECO:0007669"/>
    <property type="project" value="UniProtKB-EC"/>
</dbReference>
<reference evidence="5 6" key="1">
    <citation type="submission" date="2014-07" db="EMBL/GenBank/DDBJ databases">
        <authorList>
            <person name="McCorrison J."/>
            <person name="Sanka R."/>
            <person name="Torralba M."/>
            <person name="Gillis M."/>
            <person name="Haft D.H."/>
            <person name="Methe B."/>
            <person name="Sutton G."/>
            <person name="Nelson K.E."/>
        </authorList>
    </citation>
    <scope>NUCLEOTIDE SEQUENCE [LARGE SCALE GENOMIC DNA]</scope>
    <source>
        <strain evidence="5 6">DNF00666</strain>
    </source>
</reference>
<dbReference type="EC" id="3.2.1.17" evidence="3"/>
<comment type="catalytic activity">
    <reaction evidence="3">
        <text>Hydrolysis of (1-&gt;4)-beta-linkages between N-acetylmuramic acid and N-acetyl-D-glucosamine residues in a peptidoglycan and between N-acetyl-D-glucosamine residues in chitodextrins.</text>
        <dbReference type="EC" id="3.2.1.17"/>
    </reaction>
</comment>
<dbReference type="InterPro" id="IPR002196">
    <property type="entry name" value="Glyco_hydro_24"/>
</dbReference>
<keyword evidence="3" id="KW-0326">Glycosidase</keyword>
<keyword evidence="4" id="KW-0732">Signal</keyword>
<comment type="caution">
    <text evidence="5">The sequence shown here is derived from an EMBL/GenBank/DDBJ whole genome shotgun (WGS) entry which is preliminary data.</text>
</comment>
<protein>
    <recommendedName>
        <fullName evidence="3">Lysozyme</fullName>
        <ecNumber evidence="3">3.2.1.17</ecNumber>
    </recommendedName>
</protein>
<dbReference type="GO" id="GO:0042742">
    <property type="term" value="P:defense response to bacterium"/>
    <property type="evidence" value="ECO:0007669"/>
    <property type="project" value="UniProtKB-KW"/>
</dbReference>
<keyword evidence="2 3" id="KW-0081">Bacteriolytic enzyme</keyword>